<reference evidence="1" key="1">
    <citation type="journal article" date="2023" name="Science">
        <title>Elucidation of the pathway for biosynthesis of saponin adjuvants from the soapbark tree.</title>
        <authorList>
            <person name="Reed J."/>
            <person name="Orme A."/>
            <person name="El-Demerdash A."/>
            <person name="Owen C."/>
            <person name="Martin L.B.B."/>
            <person name="Misra R.C."/>
            <person name="Kikuchi S."/>
            <person name="Rejzek M."/>
            <person name="Martin A.C."/>
            <person name="Harkess A."/>
            <person name="Leebens-Mack J."/>
            <person name="Louveau T."/>
            <person name="Stephenson M.J."/>
            <person name="Osbourn A."/>
        </authorList>
    </citation>
    <scope>NUCLEOTIDE SEQUENCE</scope>
    <source>
        <strain evidence="1">S10</strain>
    </source>
</reference>
<name>A0AAD7LGR4_QUISA</name>
<dbReference type="Proteomes" id="UP001163823">
    <property type="component" value="Chromosome 9"/>
</dbReference>
<evidence type="ECO:0000313" key="1">
    <source>
        <dbReference type="EMBL" id="KAJ7957608.1"/>
    </source>
</evidence>
<dbReference type="AlphaFoldDB" id="A0AAD7LGR4"/>
<gene>
    <name evidence="1" type="ORF">O6P43_023890</name>
</gene>
<evidence type="ECO:0000313" key="2">
    <source>
        <dbReference type="Proteomes" id="UP001163823"/>
    </source>
</evidence>
<proteinExistence type="predicted"/>
<sequence>MSRLPRVDLPKCNGSNFSDWMYRIEQFFKVDNTHDHVKFKLTIVNLKDKALQWYKAYMTSMVGIMVYWGKYVRNMAQRFGHGEEGDPLAILAKFK</sequence>
<dbReference type="EMBL" id="JARAOO010000009">
    <property type="protein sequence ID" value="KAJ7957608.1"/>
    <property type="molecule type" value="Genomic_DNA"/>
</dbReference>
<comment type="caution">
    <text evidence="1">The sequence shown here is derived from an EMBL/GenBank/DDBJ whole genome shotgun (WGS) entry which is preliminary data.</text>
</comment>
<protein>
    <submittedName>
        <fullName evidence="1">Retrotransposon gag protein</fullName>
    </submittedName>
</protein>
<keyword evidence="2" id="KW-1185">Reference proteome</keyword>
<organism evidence="1 2">
    <name type="scientific">Quillaja saponaria</name>
    <name type="common">Soap bark tree</name>
    <dbReference type="NCBI Taxonomy" id="32244"/>
    <lineage>
        <taxon>Eukaryota</taxon>
        <taxon>Viridiplantae</taxon>
        <taxon>Streptophyta</taxon>
        <taxon>Embryophyta</taxon>
        <taxon>Tracheophyta</taxon>
        <taxon>Spermatophyta</taxon>
        <taxon>Magnoliopsida</taxon>
        <taxon>eudicotyledons</taxon>
        <taxon>Gunneridae</taxon>
        <taxon>Pentapetalae</taxon>
        <taxon>rosids</taxon>
        <taxon>fabids</taxon>
        <taxon>Fabales</taxon>
        <taxon>Quillajaceae</taxon>
        <taxon>Quillaja</taxon>
    </lineage>
</organism>
<accession>A0AAD7LGR4</accession>
<dbReference type="KEGG" id="qsa:O6P43_023890"/>